<dbReference type="STRING" id="796604.A0A2X0MAB1"/>
<protein>
    <submittedName>
        <fullName evidence="2">BQ5605_C006g04164 protein</fullName>
    </submittedName>
</protein>
<evidence type="ECO:0000313" key="2">
    <source>
        <dbReference type="EMBL" id="SGY56735.1"/>
    </source>
</evidence>
<keyword evidence="3" id="KW-1185">Reference proteome</keyword>
<dbReference type="Proteomes" id="UP000249464">
    <property type="component" value="Unassembled WGS sequence"/>
</dbReference>
<dbReference type="AlphaFoldDB" id="A0A2X0MAB1"/>
<reference evidence="2 3" key="1">
    <citation type="submission" date="2016-11" db="EMBL/GenBank/DDBJ databases">
        <authorList>
            <person name="Jaros S."/>
            <person name="Januszkiewicz K."/>
            <person name="Wedrychowicz H."/>
        </authorList>
    </citation>
    <scope>NUCLEOTIDE SEQUENCE [LARGE SCALE GENOMIC DNA]</scope>
</reference>
<name>A0A2X0MAB1_9BASI</name>
<keyword evidence="1" id="KW-0472">Membrane</keyword>
<dbReference type="EMBL" id="FQNC01000044">
    <property type="protein sequence ID" value="SGY56735.1"/>
    <property type="molecule type" value="Genomic_DNA"/>
</dbReference>
<keyword evidence="1" id="KW-0812">Transmembrane</keyword>
<evidence type="ECO:0000313" key="3">
    <source>
        <dbReference type="Proteomes" id="UP000249464"/>
    </source>
</evidence>
<keyword evidence="1" id="KW-1133">Transmembrane helix</keyword>
<sequence>MRLFAGIMFRNIGIDWVLSGCSLLGFVSLLMIHIPFVLYKFGPQLHKRSKIAD</sequence>
<organism evidence="2 3">
    <name type="scientific">Microbotryum silenes-dioicae</name>
    <dbReference type="NCBI Taxonomy" id="796604"/>
    <lineage>
        <taxon>Eukaryota</taxon>
        <taxon>Fungi</taxon>
        <taxon>Dikarya</taxon>
        <taxon>Basidiomycota</taxon>
        <taxon>Pucciniomycotina</taxon>
        <taxon>Microbotryomycetes</taxon>
        <taxon>Microbotryales</taxon>
        <taxon>Microbotryaceae</taxon>
        <taxon>Microbotryum</taxon>
    </lineage>
</organism>
<proteinExistence type="predicted"/>
<accession>A0A2X0MAB1</accession>
<feature type="transmembrane region" description="Helical" evidence="1">
    <location>
        <begin position="16"/>
        <end position="39"/>
    </location>
</feature>
<gene>
    <name evidence="2" type="primary">BQ5605_C006g04164</name>
    <name evidence="2" type="ORF">BQ5605_C006G04164</name>
</gene>
<evidence type="ECO:0000256" key="1">
    <source>
        <dbReference type="SAM" id="Phobius"/>
    </source>
</evidence>